<evidence type="ECO:0000313" key="13">
    <source>
        <dbReference type="EMBL" id="OEG70204.1"/>
    </source>
</evidence>
<dbReference type="GO" id="GO:0005737">
    <property type="term" value="C:cytoplasm"/>
    <property type="evidence" value="ECO:0007669"/>
    <property type="project" value="UniProtKB-UniRule"/>
</dbReference>
<dbReference type="InterPro" id="IPR036230">
    <property type="entry name" value="LeuA_allosteric_dom_sf"/>
</dbReference>
<comment type="function">
    <text evidence="11">Catalyzes the condensation of the acetyl group of acetyl-CoA with 3-methyl-2-oxobutanoate (2-ketoisovalerate) to form 3-carboxy-3-hydroxy-4-methylpentanoate (2-isopropylmalate).</text>
</comment>
<comment type="subunit">
    <text evidence="11">Homodimer.</text>
</comment>
<dbReference type="EMBL" id="LNVX01000432">
    <property type="protein sequence ID" value="OEG70204.1"/>
    <property type="molecule type" value="Genomic_DNA"/>
</dbReference>
<dbReference type="InterPro" id="IPR000891">
    <property type="entry name" value="PYR_CT"/>
</dbReference>
<evidence type="ECO:0000256" key="11">
    <source>
        <dbReference type="HAMAP-Rule" id="MF_01025"/>
    </source>
</evidence>
<evidence type="ECO:0000256" key="6">
    <source>
        <dbReference type="ARBA" id="ARBA00022605"/>
    </source>
</evidence>
<evidence type="ECO:0000256" key="5">
    <source>
        <dbReference type="ARBA" id="ARBA00022430"/>
    </source>
</evidence>
<evidence type="ECO:0000256" key="4">
    <source>
        <dbReference type="ARBA" id="ARBA00018198"/>
    </source>
</evidence>
<evidence type="ECO:0000256" key="8">
    <source>
        <dbReference type="ARBA" id="ARBA00022723"/>
    </source>
</evidence>
<gene>
    <name evidence="11" type="primary">leuA</name>
    <name evidence="13" type="ORF">ATZ36_05675</name>
</gene>
<dbReference type="SMART" id="SM00917">
    <property type="entry name" value="LeuA_dimer"/>
    <property type="match status" value="1"/>
</dbReference>
<dbReference type="Gene3D" id="3.20.20.70">
    <property type="entry name" value="Aldolase class I"/>
    <property type="match status" value="1"/>
</dbReference>
<organism evidence="13 14">
    <name type="scientific">Endomicrobium trichonymphae</name>
    <dbReference type="NCBI Taxonomy" id="1408204"/>
    <lineage>
        <taxon>Bacteria</taxon>
        <taxon>Pseudomonadati</taxon>
        <taxon>Elusimicrobiota</taxon>
        <taxon>Endomicrobiia</taxon>
        <taxon>Endomicrobiales</taxon>
        <taxon>Endomicrobiaceae</taxon>
        <taxon>Candidatus Endomicrobiellum</taxon>
    </lineage>
</organism>
<dbReference type="CDD" id="cd07940">
    <property type="entry name" value="DRE_TIM_IPMS"/>
    <property type="match status" value="1"/>
</dbReference>
<evidence type="ECO:0000256" key="3">
    <source>
        <dbReference type="ARBA" id="ARBA00012973"/>
    </source>
</evidence>
<dbReference type="PANTHER" id="PTHR10277:SF9">
    <property type="entry name" value="2-ISOPROPYLMALATE SYNTHASE 1, CHLOROPLASTIC-RELATED"/>
    <property type="match status" value="1"/>
</dbReference>
<dbReference type="Proteomes" id="UP000095237">
    <property type="component" value="Unassembled WGS sequence"/>
</dbReference>
<comment type="similarity">
    <text evidence="2 11">Belongs to the alpha-IPM synthase/homocitrate synthase family. LeuA type 1 subfamily.</text>
</comment>
<sequence length="516" mass="56245">MEKDTVIFFDTTLRDGEQSPGASMNLKEKLLVANQLTALGVDVIEAGFPISSQGDFEAVKTISQQIKTSSIAGLCRASEKDITTCWNAVKYAKKPRIHIFLATSDLHIEKKLKKTRTQILDMAVKAIKYGKSLCKDVEFSAEDAGRSDMDFLCKVVEAVIDAGATIVNIPDTVGHTTPIEFGKKIAEIRRRVPNISKAIISVHCHNDLGLAVANSLSAIENGARQIECTINGIGERAGNASLEEIAMTLKVRPHYYNVKHSIKTNELYNTSKLVSRLTGILVQVNKAIVGANAFAHESGIHQDGILKARATYEIMSPADVGVPESLLVLGKHSGRHAFFKRIKDLGYKLDEKTLEHLFEKFKILADKKKTVFDDDIIALIEEDTSSGKEIFILNYLSATSGTGTIPTATVKISKNEDNKKTKPVILQGAACGSGPVDATYKAIDQIINMDIKLTDFSLRSVSSGEDALGEVVLKAEYKGMIYSGKGTSTDIIEASAKAYIQAINKAKLFYDNKKGK</sequence>
<dbReference type="GO" id="GO:0009098">
    <property type="term" value="P:L-leucine biosynthetic process"/>
    <property type="evidence" value="ECO:0007669"/>
    <property type="project" value="UniProtKB-UniRule"/>
</dbReference>
<dbReference type="FunFam" id="3.20.20.70:FF:000010">
    <property type="entry name" value="2-isopropylmalate synthase"/>
    <property type="match status" value="1"/>
</dbReference>
<dbReference type="Gene3D" id="3.30.160.270">
    <property type="match status" value="1"/>
</dbReference>
<evidence type="ECO:0000313" key="14">
    <source>
        <dbReference type="Proteomes" id="UP000095237"/>
    </source>
</evidence>
<comment type="catalytic activity">
    <reaction evidence="11">
        <text>3-methyl-2-oxobutanoate + acetyl-CoA + H2O = (2S)-2-isopropylmalate + CoA + H(+)</text>
        <dbReference type="Rhea" id="RHEA:21524"/>
        <dbReference type="ChEBI" id="CHEBI:1178"/>
        <dbReference type="ChEBI" id="CHEBI:11851"/>
        <dbReference type="ChEBI" id="CHEBI:15377"/>
        <dbReference type="ChEBI" id="CHEBI:15378"/>
        <dbReference type="ChEBI" id="CHEBI:57287"/>
        <dbReference type="ChEBI" id="CHEBI:57288"/>
        <dbReference type="EC" id="2.3.3.13"/>
    </reaction>
</comment>
<dbReference type="UniPathway" id="UPA00048">
    <property type="reaction ID" value="UER00070"/>
</dbReference>
<feature type="region of interest" description="Regulatory domain" evidence="11">
    <location>
        <begin position="392"/>
        <end position="516"/>
    </location>
</feature>
<dbReference type="Pfam" id="PF08502">
    <property type="entry name" value="LeuA_dimer"/>
    <property type="match status" value="1"/>
</dbReference>
<dbReference type="HAMAP" id="MF_01025">
    <property type="entry name" value="LeuA_type1"/>
    <property type="match status" value="1"/>
</dbReference>
<dbReference type="NCBIfam" id="TIGR00973">
    <property type="entry name" value="leuA_bact"/>
    <property type="match status" value="1"/>
</dbReference>
<dbReference type="GO" id="GO:0003852">
    <property type="term" value="F:2-isopropylmalate synthase activity"/>
    <property type="evidence" value="ECO:0007669"/>
    <property type="project" value="UniProtKB-UniRule"/>
</dbReference>
<accession>A0A1E5IIF9</accession>
<feature type="binding site" evidence="11">
    <location>
        <position position="15"/>
    </location>
    <ligand>
        <name>Mn(2+)</name>
        <dbReference type="ChEBI" id="CHEBI:29035"/>
    </ligand>
</feature>
<dbReference type="PROSITE" id="PS00815">
    <property type="entry name" value="AIPM_HOMOCIT_SYNTH_1"/>
    <property type="match status" value="1"/>
</dbReference>
<feature type="binding site" evidence="11">
    <location>
        <position position="239"/>
    </location>
    <ligand>
        <name>Mn(2+)</name>
        <dbReference type="ChEBI" id="CHEBI:29035"/>
    </ligand>
</feature>
<keyword evidence="10 11" id="KW-0100">Branched-chain amino acid biosynthesis</keyword>
<dbReference type="InterPro" id="IPR002034">
    <property type="entry name" value="AIPM/Hcit_synth_CS"/>
</dbReference>
<dbReference type="InterPro" id="IPR005671">
    <property type="entry name" value="LeuA_bact_synth"/>
</dbReference>
<keyword evidence="6 11" id="KW-0028">Amino-acid biosynthesis</keyword>
<dbReference type="PROSITE" id="PS00816">
    <property type="entry name" value="AIPM_HOMOCIT_SYNTH_2"/>
    <property type="match status" value="1"/>
</dbReference>
<dbReference type="InterPro" id="IPR013785">
    <property type="entry name" value="Aldolase_TIM"/>
</dbReference>
<evidence type="ECO:0000256" key="2">
    <source>
        <dbReference type="ARBA" id="ARBA00009396"/>
    </source>
</evidence>
<dbReference type="EC" id="2.3.3.13" evidence="3 11"/>
<keyword evidence="9 11" id="KW-0464">Manganese</keyword>
<dbReference type="InterPro" id="IPR054691">
    <property type="entry name" value="LeuA/HCS_post-cat"/>
</dbReference>
<keyword evidence="11" id="KW-0963">Cytoplasm</keyword>
<dbReference type="SUPFAM" id="SSF110921">
    <property type="entry name" value="2-isopropylmalate synthase LeuA, allosteric (dimerisation) domain"/>
    <property type="match status" value="1"/>
</dbReference>
<proteinExistence type="inferred from homology"/>
<reference evidence="13 14" key="1">
    <citation type="submission" date="2015-11" db="EMBL/GenBank/DDBJ databases">
        <title>Evidence for parallel genomic evolution in an endosymbiosis of termite gut flagellates.</title>
        <authorList>
            <person name="Zheng H."/>
        </authorList>
    </citation>
    <scope>NUCLEOTIDE SEQUENCE [LARGE SCALE GENOMIC DNA]</scope>
    <source>
        <strain evidence="13 14">CET450</strain>
    </source>
</reference>
<feature type="domain" description="Pyruvate carboxyltransferase" evidence="12">
    <location>
        <begin position="6"/>
        <end position="268"/>
    </location>
</feature>
<dbReference type="InterPro" id="IPR013709">
    <property type="entry name" value="2-isopropylmalate_synth_dimer"/>
</dbReference>
<dbReference type="InterPro" id="IPR050073">
    <property type="entry name" value="2-IPM_HCS-like"/>
</dbReference>
<name>A0A1E5IIF9_ENDTX</name>
<dbReference type="SUPFAM" id="SSF51569">
    <property type="entry name" value="Aldolase"/>
    <property type="match status" value="1"/>
</dbReference>
<evidence type="ECO:0000256" key="9">
    <source>
        <dbReference type="ARBA" id="ARBA00023211"/>
    </source>
</evidence>
<keyword evidence="7 11" id="KW-0808">Transferase</keyword>
<dbReference type="NCBIfam" id="NF002086">
    <property type="entry name" value="PRK00915.1-3"/>
    <property type="match status" value="1"/>
</dbReference>
<keyword evidence="14" id="KW-1185">Reference proteome</keyword>
<evidence type="ECO:0000256" key="1">
    <source>
        <dbReference type="ARBA" id="ARBA00004689"/>
    </source>
</evidence>
<dbReference type="PANTHER" id="PTHR10277">
    <property type="entry name" value="HOMOCITRATE SYNTHASE-RELATED"/>
    <property type="match status" value="1"/>
</dbReference>
<dbReference type="FunFam" id="1.10.238.260:FF:000001">
    <property type="entry name" value="2-isopropylmalate synthase"/>
    <property type="match status" value="1"/>
</dbReference>
<dbReference type="GO" id="GO:0030145">
    <property type="term" value="F:manganese ion binding"/>
    <property type="evidence" value="ECO:0007669"/>
    <property type="project" value="UniProtKB-UniRule"/>
</dbReference>
<keyword evidence="8 11" id="KW-0479">Metal-binding</keyword>
<evidence type="ECO:0000256" key="7">
    <source>
        <dbReference type="ARBA" id="ARBA00022679"/>
    </source>
</evidence>
<dbReference type="PROSITE" id="PS50991">
    <property type="entry name" value="PYR_CT"/>
    <property type="match status" value="1"/>
</dbReference>
<dbReference type="Pfam" id="PF00682">
    <property type="entry name" value="HMGL-like"/>
    <property type="match status" value="1"/>
</dbReference>
<comment type="cofactor">
    <cofactor evidence="11">
        <name>Mn(2+)</name>
        <dbReference type="ChEBI" id="CHEBI:29035"/>
    </cofactor>
</comment>
<comment type="pathway">
    <text evidence="1 11">Amino-acid biosynthesis; L-leucine biosynthesis; L-leucine from 3-methyl-2-oxobutanoate: step 1/4.</text>
</comment>
<evidence type="ECO:0000259" key="12">
    <source>
        <dbReference type="PROSITE" id="PS50991"/>
    </source>
</evidence>
<feature type="binding site" evidence="11">
    <location>
        <position position="203"/>
    </location>
    <ligand>
        <name>Mn(2+)</name>
        <dbReference type="ChEBI" id="CHEBI:29035"/>
    </ligand>
</feature>
<keyword evidence="5 11" id="KW-0432">Leucine biosynthesis</keyword>
<comment type="caution">
    <text evidence="13">The sequence shown here is derived from an EMBL/GenBank/DDBJ whole genome shotgun (WGS) entry which is preliminary data.</text>
</comment>
<dbReference type="GO" id="GO:0003985">
    <property type="term" value="F:acetyl-CoA C-acetyltransferase activity"/>
    <property type="evidence" value="ECO:0007669"/>
    <property type="project" value="UniProtKB-UniRule"/>
</dbReference>
<protein>
    <recommendedName>
        <fullName evidence="4 11">2-isopropylmalate synthase</fullName>
        <ecNumber evidence="3 11">2.3.3.13</ecNumber>
    </recommendedName>
    <alternativeName>
        <fullName evidence="11">Alpha-IPM synthase</fullName>
    </alternativeName>
    <alternativeName>
        <fullName evidence="11">Alpha-isopropylmalate synthase</fullName>
    </alternativeName>
</protein>
<feature type="binding site" evidence="11">
    <location>
        <position position="205"/>
    </location>
    <ligand>
        <name>Mn(2+)</name>
        <dbReference type="ChEBI" id="CHEBI:29035"/>
    </ligand>
</feature>
<evidence type="ECO:0000256" key="10">
    <source>
        <dbReference type="ARBA" id="ARBA00023304"/>
    </source>
</evidence>
<dbReference type="Gene3D" id="1.10.238.260">
    <property type="match status" value="1"/>
</dbReference>
<dbReference type="AlphaFoldDB" id="A0A1E5IIF9"/>
<dbReference type="Pfam" id="PF22617">
    <property type="entry name" value="HCS_D2"/>
    <property type="match status" value="1"/>
</dbReference>